<dbReference type="InterPro" id="IPR013655">
    <property type="entry name" value="PAS_fold_3"/>
</dbReference>
<evidence type="ECO:0000256" key="2">
    <source>
        <dbReference type="ARBA" id="ARBA00012438"/>
    </source>
</evidence>
<dbReference type="Gene3D" id="2.10.70.100">
    <property type="match status" value="1"/>
</dbReference>
<keyword evidence="3" id="KW-0597">Phosphoprotein</keyword>
<dbReference type="InterPro" id="IPR013656">
    <property type="entry name" value="PAS_4"/>
</dbReference>
<dbReference type="InterPro" id="IPR001610">
    <property type="entry name" value="PAC"/>
</dbReference>
<dbReference type="GO" id="GO:0004673">
    <property type="term" value="F:protein histidine kinase activity"/>
    <property type="evidence" value="ECO:0007669"/>
    <property type="project" value="UniProtKB-EC"/>
</dbReference>
<feature type="coiled-coil region" evidence="6">
    <location>
        <begin position="271"/>
        <end position="301"/>
    </location>
</feature>
<dbReference type="InterPro" id="IPR000014">
    <property type="entry name" value="PAS"/>
</dbReference>
<evidence type="ECO:0000256" key="5">
    <source>
        <dbReference type="ARBA" id="ARBA00022777"/>
    </source>
</evidence>
<evidence type="ECO:0000256" key="6">
    <source>
        <dbReference type="SAM" id="Coils"/>
    </source>
</evidence>
<dbReference type="CDD" id="cd00130">
    <property type="entry name" value="PAS"/>
    <property type="match status" value="2"/>
</dbReference>
<evidence type="ECO:0000256" key="1">
    <source>
        <dbReference type="ARBA" id="ARBA00000085"/>
    </source>
</evidence>
<evidence type="ECO:0000256" key="4">
    <source>
        <dbReference type="ARBA" id="ARBA00022679"/>
    </source>
</evidence>
<dbReference type="SMART" id="SM00091">
    <property type="entry name" value="PAS"/>
    <property type="match status" value="2"/>
</dbReference>
<evidence type="ECO:0000313" key="9">
    <source>
        <dbReference type="EMBL" id="RWX50646.1"/>
    </source>
</evidence>
<feature type="domain" description="PAC" evidence="8">
    <location>
        <begin position="88"/>
        <end position="141"/>
    </location>
</feature>
<dbReference type="EMBL" id="MTKS01000286">
    <property type="protein sequence ID" value="RWX50646.1"/>
    <property type="molecule type" value="Genomic_DNA"/>
</dbReference>
<dbReference type="PROSITE" id="PS50113">
    <property type="entry name" value="PAC"/>
    <property type="match status" value="2"/>
</dbReference>
<feature type="domain" description="PAS" evidence="7">
    <location>
        <begin position="175"/>
        <end position="228"/>
    </location>
</feature>
<evidence type="ECO:0000259" key="8">
    <source>
        <dbReference type="PROSITE" id="PS50113"/>
    </source>
</evidence>
<keyword evidence="5" id="KW-0418">Kinase</keyword>
<comment type="caution">
    <text evidence="9">The sequence shown here is derived from an EMBL/GenBank/DDBJ whole genome shotgun (WGS) entry which is preliminary data.</text>
</comment>
<dbReference type="PROSITE" id="PS50112">
    <property type="entry name" value="PAS"/>
    <property type="match status" value="2"/>
</dbReference>
<dbReference type="InterPro" id="IPR052162">
    <property type="entry name" value="Sensor_kinase/Photoreceptor"/>
</dbReference>
<dbReference type="InterPro" id="IPR035965">
    <property type="entry name" value="PAS-like_dom_sf"/>
</dbReference>
<dbReference type="PANTHER" id="PTHR43304:SF1">
    <property type="entry name" value="PAC DOMAIN-CONTAINING PROTEIN"/>
    <property type="match status" value="1"/>
</dbReference>
<dbReference type="AlphaFoldDB" id="A0A444JC29"/>
<protein>
    <recommendedName>
        <fullName evidence="2">histidine kinase</fullName>
        <ecNumber evidence="2">2.7.13.3</ecNumber>
    </recommendedName>
</protein>
<dbReference type="FunFam" id="3.30.450.20:FF:000088">
    <property type="entry name" value="Sensory transduction histidine kinase"/>
    <property type="match status" value="1"/>
</dbReference>
<evidence type="ECO:0000256" key="3">
    <source>
        <dbReference type="ARBA" id="ARBA00022553"/>
    </source>
</evidence>
<gene>
    <name evidence="9" type="ORF">VU01_12862</name>
</gene>
<dbReference type="NCBIfam" id="TIGR00229">
    <property type="entry name" value="sensory_box"/>
    <property type="match status" value="2"/>
</dbReference>
<dbReference type="SUPFAM" id="SSF55785">
    <property type="entry name" value="PYP-like sensor domain (PAS domain)"/>
    <property type="match status" value="2"/>
</dbReference>
<keyword evidence="10" id="KW-1185">Reference proteome</keyword>
<evidence type="ECO:0000259" key="7">
    <source>
        <dbReference type="PROSITE" id="PS50112"/>
    </source>
</evidence>
<dbReference type="PANTHER" id="PTHR43304">
    <property type="entry name" value="PHYTOCHROME-LIKE PROTEIN CPH1"/>
    <property type="match status" value="1"/>
</dbReference>
<accession>A0A444JC29</accession>
<name>A0A444JC29_9BACT</name>
<keyword evidence="6" id="KW-0175">Coiled coil</keyword>
<dbReference type="EC" id="2.7.13.3" evidence="2"/>
<dbReference type="InterPro" id="IPR000700">
    <property type="entry name" value="PAS-assoc_C"/>
</dbReference>
<dbReference type="SMART" id="SM00086">
    <property type="entry name" value="PAC"/>
    <property type="match status" value="2"/>
</dbReference>
<feature type="domain" description="PAS" evidence="7">
    <location>
        <begin position="8"/>
        <end position="56"/>
    </location>
</feature>
<sequence length="358" mass="41194">MKMTGRDSKKKLYALLQSIQAAVVVHGPGTEIITCNKAAQELLGLTEEQILGKKAIDPAWNFCNEDGCPMQLSDYPVNRVITSKKVLKNFIVGINRPDKEYVTWGLVHAVPEFSSFGDIVRVIVTFMDITELRRLEAERKEAEKKVHERSVELAKSNMMLKEAQKIAKMGHWEFNLQSNALFWSDEIYRIFGLDPQEFKASYEAFLDAIHPDDRDLVDQAYTESVEKKKPYDIEHRIVLKNGEVKWVREICATEYDKENEPSRSIGTVHDITDKKLAAEEREKLIKELQNALSEIKTLRGILPICSFCKKVRTDDGYWEQVDVYIHKHSEANISHGICKDCMKVQYPEEYEAIYSKSV</sequence>
<feature type="domain" description="PAC" evidence="8">
    <location>
        <begin position="231"/>
        <end position="283"/>
    </location>
</feature>
<dbReference type="Gene3D" id="3.30.450.20">
    <property type="entry name" value="PAS domain"/>
    <property type="match status" value="2"/>
</dbReference>
<dbReference type="Pfam" id="PF08448">
    <property type="entry name" value="PAS_4"/>
    <property type="match status" value="1"/>
</dbReference>
<evidence type="ECO:0000313" key="10">
    <source>
        <dbReference type="Proteomes" id="UP000288892"/>
    </source>
</evidence>
<dbReference type="Proteomes" id="UP000288892">
    <property type="component" value="Unassembled WGS sequence"/>
</dbReference>
<reference evidence="9 10" key="1">
    <citation type="submission" date="2017-01" db="EMBL/GenBank/DDBJ databases">
        <title>The cable genome- insights into the physiology and evolution of filamentous bacteria capable of sulfide oxidation via long distance electron transfer.</title>
        <authorList>
            <person name="Schreiber L."/>
            <person name="Bjerg J.T."/>
            <person name="Boggild A."/>
            <person name="Van De Vossenberg J."/>
            <person name="Meysman F."/>
            <person name="Nielsen L.P."/>
            <person name="Schramm A."/>
            <person name="Kjeldsen K.U."/>
        </authorList>
    </citation>
    <scope>NUCLEOTIDE SEQUENCE [LARGE SCALE GENOMIC DNA]</scope>
    <source>
        <strain evidence="9">A5</strain>
    </source>
</reference>
<keyword evidence="4" id="KW-0808">Transferase</keyword>
<proteinExistence type="predicted"/>
<organism evidence="9 10">
    <name type="scientific">Candidatus Electrothrix marina</name>
    <dbReference type="NCBI Taxonomy" id="1859130"/>
    <lineage>
        <taxon>Bacteria</taxon>
        <taxon>Pseudomonadati</taxon>
        <taxon>Thermodesulfobacteriota</taxon>
        <taxon>Desulfobulbia</taxon>
        <taxon>Desulfobulbales</taxon>
        <taxon>Desulfobulbaceae</taxon>
        <taxon>Candidatus Electrothrix</taxon>
    </lineage>
</organism>
<comment type="catalytic activity">
    <reaction evidence="1">
        <text>ATP + protein L-histidine = ADP + protein N-phospho-L-histidine.</text>
        <dbReference type="EC" id="2.7.13.3"/>
    </reaction>
</comment>
<dbReference type="Pfam" id="PF08447">
    <property type="entry name" value="PAS_3"/>
    <property type="match status" value="1"/>
</dbReference>